<dbReference type="KEGG" id="spar:SPRG_08478"/>
<accession>A0A067CH34</accession>
<name>A0A067CH34_SAPPC</name>
<reference evidence="2 3" key="1">
    <citation type="journal article" date="2013" name="PLoS Genet.">
        <title>Distinctive expansion of potential virulence genes in the genome of the oomycete fish pathogen Saprolegnia parasitica.</title>
        <authorList>
            <person name="Jiang R.H."/>
            <person name="de Bruijn I."/>
            <person name="Haas B.J."/>
            <person name="Belmonte R."/>
            <person name="Lobach L."/>
            <person name="Christie J."/>
            <person name="van den Ackerveken G."/>
            <person name="Bottin A."/>
            <person name="Bulone V."/>
            <person name="Diaz-Moreno S.M."/>
            <person name="Dumas B."/>
            <person name="Fan L."/>
            <person name="Gaulin E."/>
            <person name="Govers F."/>
            <person name="Grenville-Briggs L.J."/>
            <person name="Horner N.R."/>
            <person name="Levin J.Z."/>
            <person name="Mammella M."/>
            <person name="Meijer H.J."/>
            <person name="Morris P."/>
            <person name="Nusbaum C."/>
            <person name="Oome S."/>
            <person name="Phillips A.J."/>
            <person name="van Rooyen D."/>
            <person name="Rzeszutek E."/>
            <person name="Saraiva M."/>
            <person name="Secombes C.J."/>
            <person name="Seidl M.F."/>
            <person name="Snel B."/>
            <person name="Stassen J.H."/>
            <person name="Sykes S."/>
            <person name="Tripathy S."/>
            <person name="van den Berg H."/>
            <person name="Vega-Arreguin J.C."/>
            <person name="Wawra S."/>
            <person name="Young S.K."/>
            <person name="Zeng Q."/>
            <person name="Dieguez-Uribeondo J."/>
            <person name="Russ C."/>
            <person name="Tyler B.M."/>
            <person name="van West P."/>
        </authorList>
    </citation>
    <scope>NUCLEOTIDE SEQUENCE [LARGE SCALE GENOMIC DNA]</scope>
    <source>
        <strain evidence="2 3">CBS 223.65</strain>
    </source>
</reference>
<dbReference type="RefSeq" id="XP_012203112.1">
    <property type="nucleotide sequence ID" value="XM_012347722.1"/>
</dbReference>
<organism evidence="2 3">
    <name type="scientific">Saprolegnia parasitica (strain CBS 223.65)</name>
    <dbReference type="NCBI Taxonomy" id="695850"/>
    <lineage>
        <taxon>Eukaryota</taxon>
        <taxon>Sar</taxon>
        <taxon>Stramenopiles</taxon>
        <taxon>Oomycota</taxon>
        <taxon>Saprolegniomycetes</taxon>
        <taxon>Saprolegniales</taxon>
        <taxon>Saprolegniaceae</taxon>
        <taxon>Saprolegnia</taxon>
    </lineage>
</organism>
<keyword evidence="3" id="KW-1185">Reference proteome</keyword>
<evidence type="ECO:0000313" key="3">
    <source>
        <dbReference type="Proteomes" id="UP000030745"/>
    </source>
</evidence>
<feature type="compositionally biased region" description="Polar residues" evidence="1">
    <location>
        <begin position="200"/>
        <end position="210"/>
    </location>
</feature>
<sequence>MPFLQSILSNIMSTVQGLHDENGEVAPPEPAQAPQEAPRPRGRTVNASPLERVVRRASSNRSRASRLESTLRTISQYLDNAATAFPASVTEATNIPALNDADFETLRDQLASYVALLERFQPQLAHIPTTLQLLHALRDDRTAQGPLVVPFVRAIETLQAFGDLCKLLALMSRRLFLRFHSTDAFNPASADQPTAPEVQPNESTPTDETTRAQRMSQLYSIMMNQLGGGDANGSTNGPSIVQAQIPLPAGLLQQLRESLPEGADHDHFEFEATIPIWQVIPMLQPTTTAAPQEPAAAPPAPAAAPSTSPQWDFEGFAQFLMAEVPALELYGILNGQRASLQALLRRIGSRMLEGPEMPPMAPGSNREWSTRFINALRDAVGRGPRFPSPVFRSNVLSELVERVSPFIPELIHLCIRATTVTTSPTHASAVAFMDTVVEFLGHMARQFVTDLRALLVDATTPTATALERVLNHCGVHGPFASFAVDAFLNWPAVGASRRRPADAPSAPDAKRPRRA</sequence>
<dbReference type="OrthoDB" id="267397at2759"/>
<evidence type="ECO:0000313" key="2">
    <source>
        <dbReference type="EMBL" id="KDO26117.1"/>
    </source>
</evidence>
<dbReference type="VEuPathDB" id="FungiDB:SPRG_08478"/>
<proteinExistence type="predicted"/>
<dbReference type="AlphaFoldDB" id="A0A067CH34"/>
<feature type="region of interest" description="Disordered" evidence="1">
    <location>
        <begin position="20"/>
        <end position="48"/>
    </location>
</feature>
<dbReference type="GeneID" id="24130696"/>
<feature type="region of interest" description="Disordered" evidence="1">
    <location>
        <begin position="186"/>
        <end position="210"/>
    </location>
</feature>
<dbReference type="Proteomes" id="UP000030745">
    <property type="component" value="Unassembled WGS sequence"/>
</dbReference>
<dbReference type="STRING" id="695850.A0A067CH34"/>
<dbReference type="EMBL" id="KK583226">
    <property type="protein sequence ID" value="KDO26117.1"/>
    <property type="molecule type" value="Genomic_DNA"/>
</dbReference>
<evidence type="ECO:0000256" key="1">
    <source>
        <dbReference type="SAM" id="MobiDB-lite"/>
    </source>
</evidence>
<feature type="region of interest" description="Disordered" evidence="1">
    <location>
        <begin position="288"/>
        <end position="308"/>
    </location>
</feature>
<protein>
    <submittedName>
        <fullName evidence="2">Uncharacterized protein</fullName>
    </submittedName>
</protein>
<gene>
    <name evidence="2" type="ORF">SPRG_08478</name>
</gene>